<evidence type="ECO:0000256" key="14">
    <source>
        <dbReference type="ARBA" id="ARBA00051907"/>
    </source>
</evidence>
<gene>
    <name evidence="19" type="ORF">GH714_003722</name>
</gene>
<feature type="region of interest" description="Disordered" evidence="15">
    <location>
        <begin position="1036"/>
        <end position="1069"/>
    </location>
</feature>
<dbReference type="GO" id="GO:0006979">
    <property type="term" value="P:response to oxidative stress"/>
    <property type="evidence" value="ECO:0007669"/>
    <property type="project" value="UniProtKB-ARBA"/>
</dbReference>
<dbReference type="InterPro" id="IPR036291">
    <property type="entry name" value="NAD(P)-bd_dom_sf"/>
</dbReference>
<reference evidence="19 20" key="1">
    <citation type="journal article" date="2020" name="Mol. Plant">
        <title>The Chromosome-Based Rubber Tree Genome Provides New Insights into Spurge Genome Evolution and Rubber Biosynthesis.</title>
        <authorList>
            <person name="Liu J."/>
            <person name="Shi C."/>
            <person name="Shi C.C."/>
            <person name="Li W."/>
            <person name="Zhang Q.J."/>
            <person name="Zhang Y."/>
            <person name="Li K."/>
            <person name="Lu H.F."/>
            <person name="Shi C."/>
            <person name="Zhu S.T."/>
            <person name="Xiao Z.Y."/>
            <person name="Nan H."/>
            <person name="Yue Y."/>
            <person name="Zhu X.G."/>
            <person name="Wu Y."/>
            <person name="Hong X.N."/>
            <person name="Fan G.Y."/>
            <person name="Tong Y."/>
            <person name="Zhang D."/>
            <person name="Mao C.L."/>
            <person name="Liu Y.L."/>
            <person name="Hao S.J."/>
            <person name="Liu W.Q."/>
            <person name="Lv M.Q."/>
            <person name="Zhang H.B."/>
            <person name="Liu Y."/>
            <person name="Hu-Tang G.R."/>
            <person name="Wang J.P."/>
            <person name="Wang J.H."/>
            <person name="Sun Y.H."/>
            <person name="Ni S.B."/>
            <person name="Chen W.B."/>
            <person name="Zhang X.C."/>
            <person name="Jiao Y.N."/>
            <person name="Eichler E.E."/>
            <person name="Li G.H."/>
            <person name="Liu X."/>
            <person name="Gao L.Z."/>
        </authorList>
    </citation>
    <scope>NUCLEOTIDE SEQUENCE [LARGE SCALE GENOMIC DNA]</scope>
    <source>
        <strain evidence="20">cv. GT1</strain>
        <tissue evidence="19">Leaf</tissue>
    </source>
</reference>
<dbReference type="FunFam" id="3.40.50.720:FF:000121">
    <property type="entry name" value="Prostaglandin reductase 2"/>
    <property type="match status" value="1"/>
</dbReference>
<dbReference type="Gene3D" id="2.30.30.1020">
    <property type="entry name" value="CCR4-NOT complex subunit 2/3/5, C-terminal domain"/>
    <property type="match status" value="1"/>
</dbReference>
<evidence type="ECO:0000313" key="20">
    <source>
        <dbReference type="Proteomes" id="UP000467840"/>
    </source>
</evidence>
<evidence type="ECO:0000256" key="12">
    <source>
        <dbReference type="ARBA" id="ARBA00023136"/>
    </source>
</evidence>
<evidence type="ECO:0000256" key="2">
    <source>
        <dbReference type="ARBA" id="ARBA00010460"/>
    </source>
</evidence>
<name>A0A6A6K3U4_HEVBR</name>
<comment type="catalytic activity">
    <reaction evidence="14">
        <text>an n-alkanal + NADP(+) = an alk-2-enal + NADPH + H(+)</text>
        <dbReference type="Rhea" id="RHEA:13737"/>
        <dbReference type="ChEBI" id="CHEBI:12834"/>
        <dbReference type="ChEBI" id="CHEBI:13757"/>
        <dbReference type="ChEBI" id="CHEBI:15378"/>
        <dbReference type="ChEBI" id="CHEBI:57783"/>
        <dbReference type="ChEBI" id="CHEBI:58349"/>
        <dbReference type="EC" id="1.3.1.74"/>
    </reaction>
</comment>
<keyword evidence="8" id="KW-0677">Repeat</keyword>
<dbReference type="Gene3D" id="3.90.180.10">
    <property type="entry name" value="Medium-chain alcohol dehydrogenases, catalytic domain"/>
    <property type="match status" value="1"/>
</dbReference>
<evidence type="ECO:0000256" key="15">
    <source>
        <dbReference type="SAM" id="MobiDB-lite"/>
    </source>
</evidence>
<dbReference type="InterPro" id="IPR013149">
    <property type="entry name" value="ADH-like_C"/>
</dbReference>
<comment type="caution">
    <text evidence="19">The sequence shown here is derived from an EMBL/GenBank/DDBJ whole genome shotgun (WGS) entry which is preliminary data.</text>
</comment>
<evidence type="ECO:0000256" key="3">
    <source>
        <dbReference type="ARBA" id="ARBA00011738"/>
    </source>
</evidence>
<dbReference type="InterPro" id="IPR038635">
    <property type="entry name" value="CCR4-NOT_su2/3/5_C_sf"/>
</dbReference>
<dbReference type="InterPro" id="IPR024788">
    <property type="entry name" value="Malectin-like_Carb-bd_dom"/>
</dbReference>
<keyword evidence="6" id="KW-0812">Transmembrane</keyword>
<keyword evidence="9" id="KW-0521">NADP</keyword>
<evidence type="ECO:0000256" key="5">
    <source>
        <dbReference type="ARBA" id="ARBA00022614"/>
    </source>
</evidence>
<feature type="domain" description="Oxidoreductase N-terminal" evidence="18">
    <location>
        <begin position="11"/>
        <end position="122"/>
    </location>
</feature>
<evidence type="ECO:0000259" key="16">
    <source>
        <dbReference type="Pfam" id="PF00107"/>
    </source>
</evidence>
<evidence type="ECO:0000256" key="6">
    <source>
        <dbReference type="ARBA" id="ARBA00022692"/>
    </source>
</evidence>
<dbReference type="FunFam" id="3.90.180.10:FF:000049">
    <property type="entry name" value="NADPH-dependent oxidoreductase 2-alkenal reductase"/>
    <property type="match status" value="1"/>
</dbReference>
<dbReference type="Pfam" id="PF12819">
    <property type="entry name" value="Malectin_like"/>
    <property type="match status" value="1"/>
</dbReference>
<keyword evidence="12" id="KW-0472">Membrane</keyword>
<dbReference type="EMBL" id="JAAGAX010000018">
    <property type="protein sequence ID" value="KAF2283382.1"/>
    <property type="molecule type" value="Genomic_DNA"/>
</dbReference>
<evidence type="ECO:0000256" key="4">
    <source>
        <dbReference type="ARBA" id="ARBA00012410"/>
    </source>
</evidence>
<proteinExistence type="inferred from homology"/>
<evidence type="ECO:0000259" key="18">
    <source>
        <dbReference type="Pfam" id="PF16884"/>
    </source>
</evidence>
<dbReference type="InterPro" id="IPR041694">
    <property type="entry name" value="ADH_N_2"/>
</dbReference>
<feature type="compositionally biased region" description="Polar residues" evidence="15">
    <location>
        <begin position="1036"/>
        <end position="1056"/>
    </location>
</feature>
<dbReference type="CDD" id="cd08295">
    <property type="entry name" value="double_bond_reductase_like"/>
    <property type="match status" value="1"/>
</dbReference>
<sequence>MAFSGEEVSNKQVIFRDYVTGFPQESDMCFTTGTIKLKVPEGSNGVLVKNLYLSCDPYMRILMGKHEVSSSFSSYTPGSPLTGYGVAKVLDSGNPDFKEGDLVWGITGWEEYSLITTPQALFKIQHTDVPLSYYTGILGMPGVTAYAGFYEVSSPKKGDRVFISAASGAVGQLVGQFAKLMGCYVVGSAGSKEKIDLLKNKLGFDEAFNYKEEHNLDSALKRCFPEGIDIYFENVGGKMLDAVLLNMRVHGRIAVCGMISQYNLDQPEGVCNLMSIVYKRVRLEGFAAPDYYPQYPKFLDIVLPYIREGKITYIEDIVEGLEKGPGAIIGLFKGNVSIDCGSSVPYVDFRSVQWTGDDSFFMPNGKSQEFQVEHSYRELRSLRAFISEKRSCYSINATEDEKVLVRATFYYGNYDNKSQPPTFELQLDGNFWAVVETEIDKEVRHEAIYYVKGDAISVCVARMKTGQFPFMSALEVRSLATEMYAARADKNVALFLQYRISFGIISAVRHPDDEYDRIWNPPNILVQVPIYMNMYFAVVDKEIEASPPQKRSFLVFKDDLLLTSEPVVPYYNNVTELSFPNITASNASWFYLVPTSNDNSTVTPTINALELFLVSDPLTRTSSADVEGLDALQGGFSILREWKSDPCLPKKDAWDWLNCSADVSPRVIALNLSGYLLSGPLPDFSSMDALEYIDLQNNNLTGNVPEFLGLLPNLKELNLSGNNFNGSIPRSLMNKNISLSWTGNKNLRITSHGGEHRNTLQTISGALISIFILSLSSLNSSASNVPDSTGRSFTTSFSGHSGAASPVFHHTGTIQGLHNIHGSFNVPNMPSTLTSRNSTISNVPSGGVQQPTGSLSSGRFASNNLPVALSQLSHGGSHGHSGVTNRGGISVVGNPGFSSNTNGVGGSIPGILPTSAGIGNRSAVPGLGVSPILGNAGPRITSSMGNMGGGGNIGRSISSGGGLSVPGLASRLNLTANSGSGSLSLQGQNRLMSGVLPQGNFHVGKFLSNCWWPSFTKSCPSSEQFSSMGMLNDVNSNDSSPFDINNDFPQLTSRPSSAGGPQGQLGSLRKQGLGVSPIVQQNQEFSIQNEDFPALPGYKGGNADFTMDLHQKEQLHDNTMSMIQSQHFPMGRSAGFNLGELIHLIVRNSSNMLQLSVTNGPPGIGLRPLNSPNTVSGIGSYDQLIQQYQQHQNQSQFRLQQISAVNQPFRDQGMKSMQAAQSAPDPFGLLGLLSVIRMSDPDLTSLALGIDLTTLGLNLNSTENLHKTFGSPWSDEPAKGDPEFSVPQCYYAKQPPALHDNFVVHYEVLEKRPVLPQH</sequence>
<dbReference type="InterPro" id="IPR032675">
    <property type="entry name" value="LRR_dom_sf"/>
</dbReference>
<dbReference type="Proteomes" id="UP000467840">
    <property type="component" value="Chromosome 12"/>
</dbReference>
<dbReference type="GO" id="GO:0032440">
    <property type="term" value="F:2-alkenal reductase [NAD(P)H] activity"/>
    <property type="evidence" value="ECO:0007669"/>
    <property type="project" value="UniProtKB-EC"/>
</dbReference>
<evidence type="ECO:0000256" key="1">
    <source>
        <dbReference type="ARBA" id="ARBA00004167"/>
    </source>
</evidence>
<dbReference type="Pfam" id="PF00107">
    <property type="entry name" value="ADH_zinc_N"/>
    <property type="match status" value="1"/>
</dbReference>
<dbReference type="Gene3D" id="3.80.10.10">
    <property type="entry name" value="Ribonuclease Inhibitor"/>
    <property type="match status" value="1"/>
</dbReference>
<evidence type="ECO:0000313" key="19">
    <source>
        <dbReference type="EMBL" id="KAF2283382.1"/>
    </source>
</evidence>
<keyword evidence="7" id="KW-0732">Signal</keyword>
<comment type="catalytic activity">
    <reaction evidence="13">
        <text>an n-alkanal + NAD(+) = an alk-2-enal + NADH + H(+)</text>
        <dbReference type="Rhea" id="RHEA:13733"/>
        <dbReference type="ChEBI" id="CHEBI:12834"/>
        <dbReference type="ChEBI" id="CHEBI:13757"/>
        <dbReference type="ChEBI" id="CHEBI:15378"/>
        <dbReference type="ChEBI" id="CHEBI:57540"/>
        <dbReference type="ChEBI" id="CHEBI:57945"/>
        <dbReference type="EC" id="1.3.1.74"/>
    </reaction>
</comment>
<evidence type="ECO:0000256" key="11">
    <source>
        <dbReference type="ARBA" id="ARBA00023002"/>
    </source>
</evidence>
<evidence type="ECO:0000256" key="10">
    <source>
        <dbReference type="ARBA" id="ARBA00022989"/>
    </source>
</evidence>
<dbReference type="EC" id="1.3.1.74" evidence="4"/>
<comment type="subunit">
    <text evidence="3">Homodimer.</text>
</comment>
<keyword evidence="5" id="KW-0433">Leucine-rich repeat</keyword>
<dbReference type="SUPFAM" id="SSF50129">
    <property type="entry name" value="GroES-like"/>
    <property type="match status" value="1"/>
</dbReference>
<dbReference type="FunFam" id="3.80.10.10:FF:000129">
    <property type="entry name" value="Leucine-rich repeat receptor-like kinase"/>
    <property type="match status" value="1"/>
</dbReference>
<dbReference type="PANTHER" id="PTHR43205:SF79">
    <property type="entry name" value="ENOYL REDUCTASE (ER) DOMAIN-CONTAINING PROTEIN"/>
    <property type="match status" value="1"/>
</dbReference>
<evidence type="ECO:0000256" key="9">
    <source>
        <dbReference type="ARBA" id="ARBA00022857"/>
    </source>
</evidence>
<feature type="domain" description="Alcohol dehydrogenase-like C-terminal" evidence="16">
    <location>
        <begin position="169"/>
        <end position="301"/>
    </location>
</feature>
<dbReference type="Pfam" id="PF12799">
    <property type="entry name" value="LRR_4"/>
    <property type="match status" value="1"/>
</dbReference>
<dbReference type="PANTHER" id="PTHR43205">
    <property type="entry name" value="PROSTAGLANDIN REDUCTASE"/>
    <property type="match status" value="1"/>
</dbReference>
<comment type="subcellular location">
    <subcellularLocation>
        <location evidence="1">Membrane</location>
        <topology evidence="1">Single-pass membrane protein</topology>
    </subcellularLocation>
</comment>
<evidence type="ECO:0000259" key="17">
    <source>
        <dbReference type="Pfam" id="PF12819"/>
    </source>
</evidence>
<dbReference type="GO" id="GO:0016020">
    <property type="term" value="C:membrane"/>
    <property type="evidence" value="ECO:0007669"/>
    <property type="project" value="UniProtKB-SubCell"/>
</dbReference>
<dbReference type="Pfam" id="PF16884">
    <property type="entry name" value="ADH_N_2"/>
    <property type="match status" value="1"/>
</dbReference>
<dbReference type="SUPFAM" id="SSF52058">
    <property type="entry name" value="L domain-like"/>
    <property type="match status" value="1"/>
</dbReference>
<evidence type="ECO:0000256" key="13">
    <source>
        <dbReference type="ARBA" id="ARBA00051123"/>
    </source>
</evidence>
<organism evidence="19 20">
    <name type="scientific">Hevea brasiliensis</name>
    <name type="common">Para rubber tree</name>
    <name type="synonym">Siphonia brasiliensis</name>
    <dbReference type="NCBI Taxonomy" id="3981"/>
    <lineage>
        <taxon>Eukaryota</taxon>
        <taxon>Viridiplantae</taxon>
        <taxon>Streptophyta</taxon>
        <taxon>Embryophyta</taxon>
        <taxon>Tracheophyta</taxon>
        <taxon>Spermatophyta</taxon>
        <taxon>Magnoliopsida</taxon>
        <taxon>eudicotyledons</taxon>
        <taxon>Gunneridae</taxon>
        <taxon>Pentapetalae</taxon>
        <taxon>rosids</taxon>
        <taxon>fabids</taxon>
        <taxon>Malpighiales</taxon>
        <taxon>Euphorbiaceae</taxon>
        <taxon>Crotonoideae</taxon>
        <taxon>Micrandreae</taxon>
        <taxon>Hevea</taxon>
    </lineage>
</organism>
<evidence type="ECO:0000256" key="8">
    <source>
        <dbReference type="ARBA" id="ARBA00022737"/>
    </source>
</evidence>
<accession>A0A6A6K3U4</accession>
<protein>
    <recommendedName>
        <fullName evidence="4">2-alkenal reductase [NAD(P)(+)]</fullName>
        <ecNumber evidence="4">1.3.1.74</ecNumber>
    </recommendedName>
</protein>
<dbReference type="InterPro" id="IPR045010">
    <property type="entry name" value="MDR_fam"/>
</dbReference>
<comment type="similarity">
    <text evidence="2">Belongs to the NADP-dependent oxidoreductase L4BD family.</text>
</comment>
<dbReference type="SUPFAM" id="SSF51735">
    <property type="entry name" value="NAD(P)-binding Rossmann-fold domains"/>
    <property type="match status" value="1"/>
</dbReference>
<keyword evidence="20" id="KW-1185">Reference proteome</keyword>
<keyword evidence="11" id="KW-0560">Oxidoreductase</keyword>
<evidence type="ECO:0000256" key="7">
    <source>
        <dbReference type="ARBA" id="ARBA00022729"/>
    </source>
</evidence>
<feature type="domain" description="Malectin-like" evidence="17">
    <location>
        <begin position="338"/>
        <end position="522"/>
    </location>
</feature>
<dbReference type="InterPro" id="IPR025875">
    <property type="entry name" value="Leu-rich_rpt_4"/>
</dbReference>
<keyword evidence="10" id="KW-1133">Transmembrane helix</keyword>
<dbReference type="Gene3D" id="3.40.50.720">
    <property type="entry name" value="NAD(P)-binding Rossmann-like Domain"/>
    <property type="match status" value="1"/>
</dbReference>
<dbReference type="InterPro" id="IPR011032">
    <property type="entry name" value="GroES-like_sf"/>
</dbReference>